<dbReference type="PANTHER" id="PTHR33154">
    <property type="entry name" value="TRANSCRIPTIONAL REGULATOR, ARSR FAMILY"/>
    <property type="match status" value="1"/>
</dbReference>
<dbReference type="InterPro" id="IPR036390">
    <property type="entry name" value="WH_DNA-bd_sf"/>
</dbReference>
<name>A0A4S8PIM0_9HYPH</name>
<dbReference type="SUPFAM" id="SSF46785">
    <property type="entry name" value="Winged helix' DNA-binding domain"/>
    <property type="match status" value="1"/>
</dbReference>
<dbReference type="NCBIfam" id="NF033788">
    <property type="entry name" value="HTH_metalloreg"/>
    <property type="match status" value="1"/>
</dbReference>
<evidence type="ECO:0000259" key="4">
    <source>
        <dbReference type="PROSITE" id="PS50987"/>
    </source>
</evidence>
<keyword evidence="2" id="KW-0238">DNA-binding</keyword>
<dbReference type="InterPro" id="IPR001845">
    <property type="entry name" value="HTH_ArsR_DNA-bd_dom"/>
</dbReference>
<keyword evidence="1" id="KW-0805">Transcription regulation</keyword>
<dbReference type="CDD" id="cd00090">
    <property type="entry name" value="HTH_ARSR"/>
    <property type="match status" value="1"/>
</dbReference>
<proteinExistence type="predicted"/>
<evidence type="ECO:0000313" key="5">
    <source>
        <dbReference type="EMBL" id="THV30493.1"/>
    </source>
</evidence>
<evidence type="ECO:0000256" key="1">
    <source>
        <dbReference type="ARBA" id="ARBA00023015"/>
    </source>
</evidence>
<dbReference type="InterPro" id="IPR051081">
    <property type="entry name" value="HTH_MetalResp_TranReg"/>
</dbReference>
<evidence type="ECO:0000256" key="2">
    <source>
        <dbReference type="ARBA" id="ARBA00023125"/>
    </source>
</evidence>
<dbReference type="GO" id="GO:0003677">
    <property type="term" value="F:DNA binding"/>
    <property type="evidence" value="ECO:0007669"/>
    <property type="project" value="UniProtKB-KW"/>
</dbReference>
<dbReference type="EMBL" id="STGU01000026">
    <property type="protein sequence ID" value="THV30493.1"/>
    <property type="molecule type" value="Genomic_DNA"/>
</dbReference>
<dbReference type="InterPro" id="IPR011991">
    <property type="entry name" value="ArsR-like_HTH"/>
</dbReference>
<dbReference type="SMART" id="SM00418">
    <property type="entry name" value="HTH_ARSR"/>
    <property type="match status" value="1"/>
</dbReference>
<dbReference type="PANTHER" id="PTHR33154:SF28">
    <property type="entry name" value="HTH-TYPE TRANSCRIPTIONAL REGULATOR YGAV-RELATED"/>
    <property type="match status" value="1"/>
</dbReference>
<dbReference type="InterPro" id="IPR036388">
    <property type="entry name" value="WH-like_DNA-bd_sf"/>
</dbReference>
<feature type="domain" description="HTH arsR-type" evidence="4">
    <location>
        <begin position="14"/>
        <end position="107"/>
    </location>
</feature>
<dbReference type="GO" id="GO:0003700">
    <property type="term" value="F:DNA-binding transcription factor activity"/>
    <property type="evidence" value="ECO:0007669"/>
    <property type="project" value="InterPro"/>
</dbReference>
<dbReference type="RefSeq" id="WP_097143478.1">
    <property type="nucleotide sequence ID" value="NZ_STGU01000026.1"/>
</dbReference>
<reference evidence="5 6" key="1">
    <citation type="submission" date="2019-04" db="EMBL/GenBank/DDBJ databases">
        <title>genome sequence of strain W3.</title>
        <authorList>
            <person name="Gao J."/>
            <person name="Sun J."/>
        </authorList>
    </citation>
    <scope>NUCLEOTIDE SEQUENCE [LARGE SCALE GENOMIC DNA]</scope>
    <source>
        <strain evidence="5 6">W3</strain>
    </source>
</reference>
<gene>
    <name evidence="5" type="ORF">FAA86_22980</name>
</gene>
<comment type="caution">
    <text evidence="5">The sequence shown here is derived from an EMBL/GenBank/DDBJ whole genome shotgun (WGS) entry which is preliminary data.</text>
</comment>
<evidence type="ECO:0000313" key="6">
    <source>
        <dbReference type="Proteomes" id="UP000307378"/>
    </source>
</evidence>
<organism evidence="5 6">
    <name type="scientific">Rhizobium rosettiformans W3</name>
    <dbReference type="NCBI Taxonomy" id="538378"/>
    <lineage>
        <taxon>Bacteria</taxon>
        <taxon>Pseudomonadati</taxon>
        <taxon>Pseudomonadota</taxon>
        <taxon>Alphaproteobacteria</taxon>
        <taxon>Hyphomicrobiales</taxon>
        <taxon>Rhizobiaceae</taxon>
        <taxon>Rhizobium/Agrobacterium group</taxon>
        <taxon>Rhizobium</taxon>
    </lineage>
</organism>
<dbReference type="PRINTS" id="PR00778">
    <property type="entry name" value="HTHARSR"/>
</dbReference>
<dbReference type="Gene3D" id="1.10.10.10">
    <property type="entry name" value="Winged helix-like DNA-binding domain superfamily/Winged helix DNA-binding domain"/>
    <property type="match status" value="1"/>
</dbReference>
<dbReference type="PROSITE" id="PS50987">
    <property type="entry name" value="HTH_ARSR_2"/>
    <property type="match status" value="1"/>
</dbReference>
<sequence>MFVESVTEIELDCTDRVALRRASDLFTSLSNPIRLAIILRVMKREWSVNEMAFDIALSQSALSQHLGKLRAAGVVTTRRAGQTVYYRCESLTIARLLEQMNSFPYND</sequence>
<evidence type="ECO:0000256" key="3">
    <source>
        <dbReference type="ARBA" id="ARBA00023163"/>
    </source>
</evidence>
<dbReference type="Proteomes" id="UP000307378">
    <property type="component" value="Unassembled WGS sequence"/>
</dbReference>
<accession>A0A4S8PIM0</accession>
<dbReference type="AlphaFoldDB" id="A0A4S8PIM0"/>
<dbReference type="Pfam" id="PF01022">
    <property type="entry name" value="HTH_5"/>
    <property type="match status" value="1"/>
</dbReference>
<keyword evidence="3" id="KW-0804">Transcription</keyword>
<protein>
    <submittedName>
        <fullName evidence="5">Winged helix-turn-helix transcriptional regulator</fullName>
    </submittedName>
</protein>